<dbReference type="PANTHER" id="PTHR36927:SF4">
    <property type="entry name" value="BLR5718 PROTEIN"/>
    <property type="match status" value="1"/>
</dbReference>
<dbReference type="InterPro" id="IPR002656">
    <property type="entry name" value="Acyl_transf_3_dom"/>
</dbReference>
<feature type="transmembrane region" description="Helical" evidence="1">
    <location>
        <begin position="12"/>
        <end position="31"/>
    </location>
</feature>
<dbReference type="AlphaFoldDB" id="A0A9X3F575"/>
<evidence type="ECO:0000313" key="4">
    <source>
        <dbReference type="Proteomes" id="UP001145087"/>
    </source>
</evidence>
<feature type="transmembrane region" description="Helical" evidence="1">
    <location>
        <begin position="132"/>
        <end position="154"/>
    </location>
</feature>
<dbReference type="Proteomes" id="UP001145087">
    <property type="component" value="Unassembled WGS sequence"/>
</dbReference>
<evidence type="ECO:0000256" key="1">
    <source>
        <dbReference type="SAM" id="Phobius"/>
    </source>
</evidence>
<evidence type="ECO:0000313" key="3">
    <source>
        <dbReference type="EMBL" id="MCY1720693.1"/>
    </source>
</evidence>
<keyword evidence="4" id="KW-1185">Reference proteome</keyword>
<dbReference type="EMBL" id="JAPOHD010000020">
    <property type="protein sequence ID" value="MCY1720693.1"/>
    <property type="molecule type" value="Genomic_DNA"/>
</dbReference>
<sequence>MSQTRLFYIDNLRIFLISLVVLLHFNITYGAPGDWYYNESEAGMPEIILQAMFNITNQAFFMGMFFFISAYFTAASIQRKTTGKFLNDRLIRLGIPLVVFYFGLNPLTNFIRDYFINHEAITFGGYLANPRAWGVGPMWFVETLLLFTLLYLLVRNLKWKIRISFPGTKVIVIAALLTGLAQYVIRIWLPVGWSMPYTNLQFPFFVQYIFMLVFGVVAWNNNWLDAISFKSAKQWFIFAQLMIWIVLPVMLYVGGKESGIDAFVGRGTWQSFAWAIWEQLVGFAMIIGLMGLAKKYWNKQGLLARQLSNSAYGVYIIHPPVILGISALFVGWQDINQLLKFIVLAPVALFACFLLAWIIRQIPGVKRVV</sequence>
<dbReference type="GO" id="GO:0016747">
    <property type="term" value="F:acyltransferase activity, transferring groups other than amino-acyl groups"/>
    <property type="evidence" value="ECO:0007669"/>
    <property type="project" value="InterPro"/>
</dbReference>
<feature type="transmembrane region" description="Helical" evidence="1">
    <location>
        <begin position="274"/>
        <end position="292"/>
    </location>
</feature>
<feature type="transmembrane region" description="Helical" evidence="1">
    <location>
        <begin position="338"/>
        <end position="359"/>
    </location>
</feature>
<feature type="transmembrane region" description="Helical" evidence="1">
    <location>
        <begin position="205"/>
        <end position="223"/>
    </location>
</feature>
<gene>
    <name evidence="3" type="ORF">OU798_10085</name>
</gene>
<feature type="domain" description="Acyltransferase 3" evidence="2">
    <location>
        <begin position="8"/>
        <end position="357"/>
    </location>
</feature>
<dbReference type="Pfam" id="PF01757">
    <property type="entry name" value="Acyl_transf_3"/>
    <property type="match status" value="1"/>
</dbReference>
<keyword evidence="3" id="KW-0808">Transferase</keyword>
<protein>
    <submittedName>
        <fullName evidence="3">Acyltransferase family protein</fullName>
    </submittedName>
</protein>
<feature type="transmembrane region" description="Helical" evidence="1">
    <location>
        <begin position="51"/>
        <end position="72"/>
    </location>
</feature>
<evidence type="ECO:0000259" key="2">
    <source>
        <dbReference type="Pfam" id="PF01757"/>
    </source>
</evidence>
<organism evidence="3 4">
    <name type="scientific">Draconibacterium aestuarii</name>
    <dbReference type="NCBI Taxonomy" id="2998507"/>
    <lineage>
        <taxon>Bacteria</taxon>
        <taxon>Pseudomonadati</taxon>
        <taxon>Bacteroidota</taxon>
        <taxon>Bacteroidia</taxon>
        <taxon>Marinilabiliales</taxon>
        <taxon>Prolixibacteraceae</taxon>
        <taxon>Draconibacterium</taxon>
    </lineage>
</organism>
<keyword evidence="1" id="KW-0812">Transmembrane</keyword>
<keyword evidence="1" id="KW-0472">Membrane</keyword>
<name>A0A9X3F575_9BACT</name>
<feature type="transmembrane region" description="Helical" evidence="1">
    <location>
        <begin position="235"/>
        <end position="254"/>
    </location>
</feature>
<feature type="transmembrane region" description="Helical" evidence="1">
    <location>
        <begin position="93"/>
        <end position="112"/>
    </location>
</feature>
<reference evidence="3" key="1">
    <citation type="submission" date="2022-11" db="EMBL/GenBank/DDBJ databases">
        <title>Marilongibacter aestuarii gen. nov., sp. nov., isolated from tidal flat sediment.</title>
        <authorList>
            <person name="Jiayan W."/>
        </authorList>
    </citation>
    <scope>NUCLEOTIDE SEQUENCE</scope>
    <source>
        <strain evidence="3">Z1-6</strain>
    </source>
</reference>
<keyword evidence="3" id="KW-0012">Acyltransferase</keyword>
<dbReference type="InterPro" id="IPR050623">
    <property type="entry name" value="Glucan_succinyl_AcylTrfase"/>
</dbReference>
<feature type="transmembrane region" description="Helical" evidence="1">
    <location>
        <begin position="312"/>
        <end position="332"/>
    </location>
</feature>
<comment type="caution">
    <text evidence="3">The sequence shown here is derived from an EMBL/GenBank/DDBJ whole genome shotgun (WGS) entry which is preliminary data.</text>
</comment>
<proteinExistence type="predicted"/>
<dbReference type="PANTHER" id="PTHR36927">
    <property type="entry name" value="BLR4337 PROTEIN"/>
    <property type="match status" value="1"/>
</dbReference>
<accession>A0A9X3F575</accession>
<keyword evidence="1" id="KW-1133">Transmembrane helix</keyword>
<dbReference type="RefSeq" id="WP_343333026.1">
    <property type="nucleotide sequence ID" value="NZ_JAPOHD010000020.1"/>
</dbReference>
<feature type="transmembrane region" description="Helical" evidence="1">
    <location>
        <begin position="166"/>
        <end position="185"/>
    </location>
</feature>